<feature type="domain" description="Apple" evidence="2">
    <location>
        <begin position="16"/>
        <end position="129"/>
    </location>
</feature>
<dbReference type="OrthoDB" id="6423981at2759"/>
<dbReference type="InterPro" id="IPR001507">
    <property type="entry name" value="ZP_dom"/>
</dbReference>
<feature type="region of interest" description="Disordered" evidence="1">
    <location>
        <begin position="382"/>
        <end position="423"/>
    </location>
</feature>
<proteinExistence type="predicted"/>
<dbReference type="CDD" id="cd01099">
    <property type="entry name" value="PAN_AP_HGF"/>
    <property type="match status" value="1"/>
</dbReference>
<evidence type="ECO:0000256" key="1">
    <source>
        <dbReference type="SAM" id="MobiDB-lite"/>
    </source>
</evidence>
<sequence length="835" mass="92705">MPSQSTPTVDTEAQTCNNGLGKLVYEKISDYKLSAGFSGGRQHAELITRSEQPVKVLEECVRRCQEDRTTAVTQCLSFDFMPGRLRSATATSPPKFEESVCYLFYDKSQPDGAESLVRQNNAWHYNEVCLTSGKLQSECPALLYVFDRTPGYRLESAGDKEVIASNRTECEDKCLNEFAFACRSASYNRQTHRCRLSAETKYMNPRGFRQDQHSDYVENLCLPSSQMCTTTALILESGKELDGAFERKVVPVRDLTECSNYCTRSLTERGFFCRSFLYQDKVRLCTLYDEDPLDFSEGRETVSKPLKASSGDLYRVLCGGNEKGGFTDRSHSTAHGSSYHHHTWSPPFSGQTLPPYPPSFHPPSYHPGHPLPSHNFIDAPYPQRRDGFGGGWGPPPLATQPPSTSRSFRGLATRPDAVPGSRLSAQETIKVTMDIDSLFVTRPAKNRIRFLSDCQFCPASFPIPDTDREKLKTPFHPVGLHGRTASPSSLPVPSSTGYGGSGSYVGGSSSGWTPPYNTPFGPPHPPFPPGYGERCRPSVAAFRRVGYGTRLRSFYIRRALRIERLEDCESACAEARDIQCRSFNFRATQRVKVIAQLTKRHVKRPRSPMVNMAKALRDLFSGATPVTPRDGIDVYTDWHHSNVSCAASDFSIAASSGGPTTSAGSSPPATLRSQLSSSYSSENCELSDFDSRQLQLANPSHFDQSTNFDYFERDDLGTNDGGDCLDVSQSCTPDGMEFTLRTVEGFYGRIYTYGFYDSCFYDGNGGSVNVLRISRANGFPRCGTQQYGDVMTNIVVVQFNDYVQTSRDKKYNLTCFLSGPGEAVVTSNYLDTRIE</sequence>
<dbReference type="InParanoid" id="A0A1V9X1B6"/>
<dbReference type="PANTHER" id="PTHR47327:SF9">
    <property type="entry name" value="NO MECHANORECEPTOR POTENTIAL A, ISOFORM A"/>
    <property type="match status" value="1"/>
</dbReference>
<dbReference type="PROSITE" id="PS51034">
    <property type="entry name" value="ZP_2"/>
    <property type="match status" value="1"/>
</dbReference>
<feature type="domain" description="Apple" evidence="2">
    <location>
        <begin position="139"/>
        <end position="221"/>
    </location>
</feature>
<dbReference type="AlphaFoldDB" id="A0A1V9X1B6"/>
<dbReference type="InterPro" id="IPR052774">
    <property type="entry name" value="Celegans_DevNeuronal_Protein"/>
</dbReference>
<dbReference type="GO" id="GO:0009653">
    <property type="term" value="P:anatomical structure morphogenesis"/>
    <property type="evidence" value="ECO:0007669"/>
    <property type="project" value="TreeGrafter"/>
</dbReference>
<keyword evidence="5" id="KW-1185">Reference proteome</keyword>
<evidence type="ECO:0000313" key="5">
    <source>
        <dbReference type="Proteomes" id="UP000192247"/>
    </source>
</evidence>
<dbReference type="EMBL" id="MNPL01029328">
    <property type="protein sequence ID" value="OQR67294.1"/>
    <property type="molecule type" value="Genomic_DNA"/>
</dbReference>
<dbReference type="SUPFAM" id="SSF57414">
    <property type="entry name" value="Hairpin loop containing domain-like"/>
    <property type="match status" value="2"/>
</dbReference>
<reference evidence="4 5" key="1">
    <citation type="journal article" date="2017" name="Gigascience">
        <title>Draft genome of the honey bee ectoparasitic mite, Tropilaelaps mercedesae, is shaped by the parasitic life history.</title>
        <authorList>
            <person name="Dong X."/>
            <person name="Armstrong S.D."/>
            <person name="Xia D."/>
            <person name="Makepeace B.L."/>
            <person name="Darby A.C."/>
            <person name="Kadowaki T."/>
        </authorList>
    </citation>
    <scope>NUCLEOTIDE SEQUENCE [LARGE SCALE GENOMIC DNA]</scope>
    <source>
        <strain evidence="4">Wuxi-XJTLU</strain>
    </source>
</reference>
<dbReference type="PANTHER" id="PTHR47327">
    <property type="entry name" value="FI18240P1-RELATED"/>
    <property type="match status" value="1"/>
</dbReference>
<evidence type="ECO:0000259" key="2">
    <source>
        <dbReference type="PROSITE" id="PS50948"/>
    </source>
</evidence>
<feature type="domain" description="ZP" evidence="3">
    <location>
        <begin position="730"/>
        <end position="835"/>
    </location>
</feature>
<dbReference type="InterPro" id="IPR003609">
    <property type="entry name" value="Pan_app"/>
</dbReference>
<feature type="domain" description="Apple" evidence="2">
    <location>
        <begin position="228"/>
        <end position="318"/>
    </location>
</feature>
<organism evidence="4 5">
    <name type="scientific">Tropilaelaps mercedesae</name>
    <dbReference type="NCBI Taxonomy" id="418985"/>
    <lineage>
        <taxon>Eukaryota</taxon>
        <taxon>Metazoa</taxon>
        <taxon>Ecdysozoa</taxon>
        <taxon>Arthropoda</taxon>
        <taxon>Chelicerata</taxon>
        <taxon>Arachnida</taxon>
        <taxon>Acari</taxon>
        <taxon>Parasitiformes</taxon>
        <taxon>Mesostigmata</taxon>
        <taxon>Gamasina</taxon>
        <taxon>Dermanyssoidea</taxon>
        <taxon>Laelapidae</taxon>
        <taxon>Tropilaelaps</taxon>
    </lineage>
</organism>
<dbReference type="FunCoup" id="A0A1V9X1B6">
    <property type="interactions" value="56"/>
</dbReference>
<dbReference type="Proteomes" id="UP000192247">
    <property type="component" value="Unassembled WGS sequence"/>
</dbReference>
<dbReference type="STRING" id="418985.A0A1V9X1B6"/>
<protein>
    <submittedName>
        <fullName evidence="4">Uncharacterized protein</fullName>
    </submittedName>
</protein>
<name>A0A1V9X1B6_9ACAR</name>
<feature type="non-terminal residue" evidence="4">
    <location>
        <position position="835"/>
    </location>
</feature>
<evidence type="ECO:0000259" key="3">
    <source>
        <dbReference type="PROSITE" id="PS51034"/>
    </source>
</evidence>
<dbReference type="PROSITE" id="PS50948">
    <property type="entry name" value="PAN"/>
    <property type="match status" value="3"/>
</dbReference>
<dbReference type="Pfam" id="PF00024">
    <property type="entry name" value="PAN_1"/>
    <property type="match status" value="2"/>
</dbReference>
<accession>A0A1V9X1B6</accession>
<dbReference type="Gene3D" id="3.50.4.10">
    <property type="entry name" value="Hepatocyte Growth Factor"/>
    <property type="match status" value="3"/>
</dbReference>
<gene>
    <name evidence="4" type="ORF">BIW11_02227</name>
</gene>
<comment type="caution">
    <text evidence="4">The sequence shown here is derived from an EMBL/GenBank/DDBJ whole genome shotgun (WGS) entry which is preliminary data.</text>
</comment>
<dbReference type="SMART" id="SM00473">
    <property type="entry name" value="PAN_AP"/>
    <property type="match status" value="2"/>
</dbReference>
<evidence type="ECO:0000313" key="4">
    <source>
        <dbReference type="EMBL" id="OQR67294.1"/>
    </source>
</evidence>